<feature type="region of interest" description="Disordered" evidence="2">
    <location>
        <begin position="1"/>
        <end position="41"/>
    </location>
</feature>
<evidence type="ECO:0000259" key="3">
    <source>
        <dbReference type="PROSITE" id="PS51043"/>
    </source>
</evidence>
<dbReference type="PANTHER" id="PTHR23509:SF48">
    <property type="entry name" value="INTRACELLULAR PHOSPHOLIPASE A1"/>
    <property type="match status" value="1"/>
</dbReference>
<dbReference type="SMART" id="SM01127">
    <property type="entry name" value="DDHD"/>
    <property type="match status" value="1"/>
</dbReference>
<dbReference type="Proteomes" id="UP000225706">
    <property type="component" value="Unassembled WGS sequence"/>
</dbReference>
<dbReference type="OrthoDB" id="431378at2759"/>
<dbReference type="STRING" id="50429.A0A2B4RX58"/>
<dbReference type="GO" id="GO:0046872">
    <property type="term" value="F:metal ion binding"/>
    <property type="evidence" value="ECO:0007669"/>
    <property type="project" value="InterPro"/>
</dbReference>
<dbReference type="GO" id="GO:0004620">
    <property type="term" value="F:phospholipase activity"/>
    <property type="evidence" value="ECO:0007669"/>
    <property type="project" value="TreeGrafter"/>
</dbReference>
<gene>
    <name evidence="4" type="primary">DDHD1</name>
    <name evidence="4" type="ORF">AWC38_SpisGene13280</name>
</gene>
<comment type="caution">
    <text evidence="4">The sequence shown here is derived from an EMBL/GenBank/DDBJ whole genome shotgun (WGS) entry which is preliminary data.</text>
</comment>
<accession>A0A2B4RX58</accession>
<evidence type="ECO:0000256" key="1">
    <source>
        <dbReference type="ARBA" id="ARBA00038464"/>
    </source>
</evidence>
<feature type="compositionally biased region" description="Low complexity" evidence="2">
    <location>
        <begin position="13"/>
        <end position="24"/>
    </location>
</feature>
<dbReference type="GO" id="GO:0005737">
    <property type="term" value="C:cytoplasm"/>
    <property type="evidence" value="ECO:0007669"/>
    <property type="project" value="TreeGrafter"/>
</dbReference>
<keyword evidence="5" id="KW-1185">Reference proteome</keyword>
<proteinExistence type="inferred from homology"/>
<feature type="compositionally biased region" description="Low complexity" evidence="2">
    <location>
        <begin position="651"/>
        <end position="662"/>
    </location>
</feature>
<dbReference type="EMBL" id="LSMT01000247">
    <property type="protein sequence ID" value="PFX22201.1"/>
    <property type="molecule type" value="Genomic_DNA"/>
</dbReference>
<organism evidence="4 5">
    <name type="scientific">Stylophora pistillata</name>
    <name type="common">Smooth cauliflower coral</name>
    <dbReference type="NCBI Taxonomy" id="50429"/>
    <lineage>
        <taxon>Eukaryota</taxon>
        <taxon>Metazoa</taxon>
        <taxon>Cnidaria</taxon>
        <taxon>Anthozoa</taxon>
        <taxon>Hexacorallia</taxon>
        <taxon>Scleractinia</taxon>
        <taxon>Astrocoeniina</taxon>
        <taxon>Pocilloporidae</taxon>
        <taxon>Stylophora</taxon>
    </lineage>
</organism>
<feature type="compositionally biased region" description="Polar residues" evidence="2">
    <location>
        <begin position="628"/>
        <end position="641"/>
    </location>
</feature>
<dbReference type="AlphaFoldDB" id="A0A2B4RX58"/>
<feature type="domain" description="DDHD" evidence="3">
    <location>
        <begin position="477"/>
        <end position="694"/>
    </location>
</feature>
<comment type="similarity">
    <text evidence="1">Belongs to the PA-PLA1 family.</text>
</comment>
<evidence type="ECO:0000256" key="2">
    <source>
        <dbReference type="SAM" id="MobiDB-lite"/>
    </source>
</evidence>
<dbReference type="Pfam" id="PF02862">
    <property type="entry name" value="DDHD"/>
    <property type="match status" value="1"/>
</dbReference>
<sequence length="694" mass="77566">MSQNGEGPDEGDSSSSNSKKSGSPSKPPRPPPPSNCSKLKRPPSIQQHLDALQPLKENRVRWFVKEDKKWIPFNGCDSLAIERSYRQILALESRVEDSSKILNTSTIYEMPTVKGGLYEVDVVARECKPIYWKDDSQPVCRGTWFTGTSSLETWQPLSEDDSEQIEASHQTMLRAMGFQPGITDSDKAVCESQGLSRLTLKGFYVEWNDISDVWLYWNDVKSRIIRNVGGKIGFSSGPATQIHRGYHTVAKPGDRPPDISHLIFVVHGIGQVRDRSSIVKCCVSLRQCAVTVIEKLFMDDPPDHRVEFIPVEWRSSLKLDEVYGYYKSKLHANLLWELPIIDGVRDEMNRLYTKFCIRNPSFEERNGKISIVAHSLGSVITYDILTLWDMELRHLPQDATKSTGFLTESLQYLRSVTSLTSNEQKESGPKAKKKENVRVELAKARSEVMRLEAMVLSEVEHEKQGAEKSWDECPLALRFKVENLFCVGSPLAVFLTLRGLRPQDDVEDHVLPKSVCKRVLNIYHPADPVAYRLEPLLSADYSSIPPVQLHRYDSKQSGYTETKPTGKISKWGGILAAYRVGFSKQKTDDEASDRSNSPNSEENTEEDLVVVHNAESGEGAQDDEGASCTITDGGSSTSSKRTGWIASLFGSSKPSTSSNSSQESEETSETDGGVKKKPEQAKNEEHLSVPSKGK</sequence>
<dbReference type="InterPro" id="IPR058055">
    <property type="entry name" value="PA-PLA1"/>
</dbReference>
<feature type="compositionally biased region" description="Basic and acidic residues" evidence="2">
    <location>
        <begin position="672"/>
        <end position="687"/>
    </location>
</feature>
<evidence type="ECO:0000313" key="4">
    <source>
        <dbReference type="EMBL" id="PFX22201.1"/>
    </source>
</evidence>
<feature type="compositionally biased region" description="Pro residues" evidence="2">
    <location>
        <begin position="25"/>
        <end position="34"/>
    </location>
</feature>
<feature type="region of interest" description="Disordered" evidence="2">
    <location>
        <begin position="585"/>
        <end position="694"/>
    </location>
</feature>
<reference evidence="5" key="1">
    <citation type="journal article" date="2017" name="bioRxiv">
        <title>Comparative analysis of the genomes of Stylophora pistillata and Acropora digitifera provides evidence for extensive differences between species of corals.</title>
        <authorList>
            <person name="Voolstra C.R."/>
            <person name="Li Y."/>
            <person name="Liew Y.J."/>
            <person name="Baumgarten S."/>
            <person name="Zoccola D."/>
            <person name="Flot J.-F."/>
            <person name="Tambutte S."/>
            <person name="Allemand D."/>
            <person name="Aranda M."/>
        </authorList>
    </citation>
    <scope>NUCLEOTIDE SEQUENCE [LARGE SCALE GENOMIC DNA]</scope>
</reference>
<dbReference type="PROSITE" id="PS51043">
    <property type="entry name" value="DDHD"/>
    <property type="match status" value="1"/>
</dbReference>
<name>A0A2B4RX58_STYPI</name>
<dbReference type="Pfam" id="PF23463">
    <property type="entry name" value="WWE_2"/>
    <property type="match status" value="1"/>
</dbReference>
<evidence type="ECO:0000313" key="5">
    <source>
        <dbReference type="Proteomes" id="UP000225706"/>
    </source>
</evidence>
<dbReference type="InterPro" id="IPR004177">
    <property type="entry name" value="DDHD_dom"/>
</dbReference>
<protein>
    <submittedName>
        <fullName evidence="4">Phospholipase DDHD1</fullName>
    </submittedName>
</protein>
<dbReference type="PANTHER" id="PTHR23509">
    <property type="entry name" value="PA-PL1 PHOSPHOLIPASE FAMILY"/>
    <property type="match status" value="1"/>
</dbReference>
<dbReference type="InterPro" id="IPR057826">
    <property type="entry name" value="WWE_C20G8.02"/>
</dbReference>